<keyword evidence="2" id="KW-1185">Reference proteome</keyword>
<comment type="caution">
    <text evidence="1">The sequence shown here is derived from an EMBL/GenBank/DDBJ whole genome shotgun (WGS) entry which is preliminary data.</text>
</comment>
<evidence type="ECO:0000313" key="2">
    <source>
        <dbReference type="Proteomes" id="UP001153148"/>
    </source>
</evidence>
<name>A0ABN7P3D2_TIMPD</name>
<evidence type="ECO:0000313" key="1">
    <source>
        <dbReference type="EMBL" id="CAG2061601.1"/>
    </source>
</evidence>
<dbReference type="EMBL" id="CAJPIN010016471">
    <property type="protein sequence ID" value="CAG2061601.1"/>
    <property type="molecule type" value="Genomic_DNA"/>
</dbReference>
<sequence>MFVQHRIESRIFVRVGGAGTRVLPSGSGREEDTSTHFHSLKILAT</sequence>
<reference evidence="1" key="1">
    <citation type="submission" date="2021-03" db="EMBL/GenBank/DDBJ databases">
        <authorList>
            <person name="Tran Van P."/>
        </authorList>
    </citation>
    <scope>NUCLEOTIDE SEQUENCE</scope>
</reference>
<protein>
    <submittedName>
        <fullName evidence="1">Uncharacterized protein</fullName>
    </submittedName>
</protein>
<organism evidence="1 2">
    <name type="scientific">Timema podura</name>
    <name type="common">Walking stick</name>
    <dbReference type="NCBI Taxonomy" id="61482"/>
    <lineage>
        <taxon>Eukaryota</taxon>
        <taxon>Metazoa</taxon>
        <taxon>Ecdysozoa</taxon>
        <taxon>Arthropoda</taxon>
        <taxon>Hexapoda</taxon>
        <taxon>Insecta</taxon>
        <taxon>Pterygota</taxon>
        <taxon>Neoptera</taxon>
        <taxon>Polyneoptera</taxon>
        <taxon>Phasmatodea</taxon>
        <taxon>Timematodea</taxon>
        <taxon>Timematoidea</taxon>
        <taxon>Timematidae</taxon>
        <taxon>Timema</taxon>
    </lineage>
</organism>
<dbReference type="Proteomes" id="UP001153148">
    <property type="component" value="Unassembled WGS sequence"/>
</dbReference>
<gene>
    <name evidence="1" type="ORF">TPAB3V08_LOCUS8555</name>
</gene>
<accession>A0ABN7P3D2</accession>
<proteinExistence type="predicted"/>